<protein>
    <submittedName>
        <fullName evidence="2">Uncharacterized protein</fullName>
    </submittedName>
</protein>
<dbReference type="AlphaFoldDB" id="A0AAU7QAA9"/>
<name>A0AAU7QAA9_9GAMM</name>
<sequence length="80" mass="9166">MNGEDTGADDFGGVGAGVNRERKGSGDFQPIQRKRRRAYRRGKKLRRYPERPARMALTSPANRRIFPYAARENNDYPMPP</sequence>
<dbReference type="EMBL" id="CP157947">
    <property type="protein sequence ID" value="XBS70160.1"/>
    <property type="molecule type" value="Genomic_DNA"/>
</dbReference>
<reference evidence="2" key="1">
    <citation type="submission" date="2024-06" db="EMBL/GenBank/DDBJ databases">
        <authorList>
            <person name="Coelho C."/>
            <person name="Bento M."/>
            <person name="Garcia E."/>
            <person name="Camelo A."/>
            <person name="Brandao I."/>
            <person name="Espirito Santo C."/>
            <person name="Trovao J."/>
            <person name="Verissimo A."/>
            <person name="Costa J."/>
            <person name="Tiago I."/>
        </authorList>
    </citation>
    <scope>NUCLEOTIDE SEQUENCE</scope>
    <source>
        <strain evidence="2">KWT182</strain>
    </source>
</reference>
<gene>
    <name evidence="2" type="ORF">ABK905_02395</name>
</gene>
<feature type="compositionally biased region" description="Basic residues" evidence="1">
    <location>
        <begin position="32"/>
        <end position="46"/>
    </location>
</feature>
<feature type="region of interest" description="Disordered" evidence="1">
    <location>
        <begin position="1"/>
        <end position="59"/>
    </location>
</feature>
<organism evidence="2">
    <name type="scientific">Acerihabitans sp. KWT182</name>
    <dbReference type="NCBI Taxonomy" id="3157919"/>
    <lineage>
        <taxon>Bacteria</taxon>
        <taxon>Pseudomonadati</taxon>
        <taxon>Pseudomonadota</taxon>
        <taxon>Gammaproteobacteria</taxon>
        <taxon>Enterobacterales</taxon>
        <taxon>Pectobacteriaceae</taxon>
        <taxon>Acerihabitans</taxon>
    </lineage>
</organism>
<evidence type="ECO:0000256" key="1">
    <source>
        <dbReference type="SAM" id="MobiDB-lite"/>
    </source>
</evidence>
<accession>A0AAU7QAA9</accession>
<evidence type="ECO:0000313" key="2">
    <source>
        <dbReference type="EMBL" id="XBS70160.1"/>
    </source>
</evidence>
<proteinExistence type="predicted"/>